<dbReference type="Pfam" id="PF01636">
    <property type="entry name" value="APH"/>
    <property type="match status" value="1"/>
</dbReference>
<dbReference type="Proteomes" id="UP001550628">
    <property type="component" value="Unassembled WGS sequence"/>
</dbReference>
<dbReference type="SUPFAM" id="SSF56112">
    <property type="entry name" value="Protein kinase-like (PK-like)"/>
    <property type="match status" value="1"/>
</dbReference>
<reference evidence="2 3" key="1">
    <citation type="submission" date="2024-06" db="EMBL/GenBank/DDBJ databases">
        <title>The Natural Products Discovery Center: Release of the First 8490 Sequenced Strains for Exploring Actinobacteria Biosynthetic Diversity.</title>
        <authorList>
            <person name="Kalkreuter E."/>
            <person name="Kautsar S.A."/>
            <person name="Yang D."/>
            <person name="Bader C.D."/>
            <person name="Teijaro C.N."/>
            <person name="Fluegel L."/>
            <person name="Davis C.M."/>
            <person name="Simpson J.R."/>
            <person name="Lauterbach L."/>
            <person name="Steele A.D."/>
            <person name="Gui C."/>
            <person name="Meng S."/>
            <person name="Li G."/>
            <person name="Viehrig K."/>
            <person name="Ye F."/>
            <person name="Su P."/>
            <person name="Kiefer A.F."/>
            <person name="Nichols A."/>
            <person name="Cepeda A.J."/>
            <person name="Yan W."/>
            <person name="Fan B."/>
            <person name="Jiang Y."/>
            <person name="Adhikari A."/>
            <person name="Zheng C.-J."/>
            <person name="Schuster L."/>
            <person name="Cowan T.M."/>
            <person name="Smanski M.J."/>
            <person name="Chevrette M.G."/>
            <person name="De Carvalho L.P.S."/>
            <person name="Shen B."/>
        </authorList>
    </citation>
    <scope>NUCLEOTIDE SEQUENCE [LARGE SCALE GENOMIC DNA]</scope>
    <source>
        <strain evidence="2 3">NPDC019708</strain>
    </source>
</reference>
<organism evidence="2 3">
    <name type="scientific">Nocardia rhamnosiphila</name>
    <dbReference type="NCBI Taxonomy" id="426716"/>
    <lineage>
        <taxon>Bacteria</taxon>
        <taxon>Bacillati</taxon>
        <taxon>Actinomycetota</taxon>
        <taxon>Actinomycetes</taxon>
        <taxon>Mycobacteriales</taxon>
        <taxon>Nocardiaceae</taxon>
        <taxon>Nocardia</taxon>
    </lineage>
</organism>
<sequence>MTDSSDGRAGIDVRLVEQLIATRFPQWSRLPVTPVAHDGHDNRTYRLGEELTVRLPTAAPYASGITKKSRWLPALGPALPLRIPVVPADGAPGSGYPFPWSVRRWIPGDTWKTLLTLAHDPVDQRARALIDDILAEET</sequence>
<accession>A0ABV2WQG0</accession>
<keyword evidence="3" id="KW-1185">Reference proteome</keyword>
<proteinExistence type="predicted"/>
<evidence type="ECO:0000259" key="1">
    <source>
        <dbReference type="Pfam" id="PF01636"/>
    </source>
</evidence>
<protein>
    <submittedName>
        <fullName evidence="2">Phosphotransferase</fullName>
    </submittedName>
</protein>
<dbReference type="Gene3D" id="3.30.200.20">
    <property type="entry name" value="Phosphorylase Kinase, domain 1"/>
    <property type="match status" value="1"/>
</dbReference>
<dbReference type="InterPro" id="IPR011009">
    <property type="entry name" value="Kinase-like_dom_sf"/>
</dbReference>
<dbReference type="RefSeq" id="WP_356954042.1">
    <property type="nucleotide sequence ID" value="NZ_JBEYBD010000001.1"/>
</dbReference>
<dbReference type="InterPro" id="IPR002575">
    <property type="entry name" value="Aminoglycoside_PTrfase"/>
</dbReference>
<gene>
    <name evidence="2" type="ORF">ABZ510_14805</name>
</gene>
<dbReference type="EMBL" id="JBEYBF010000008">
    <property type="protein sequence ID" value="MEU1953131.1"/>
    <property type="molecule type" value="Genomic_DNA"/>
</dbReference>
<name>A0ABV2WQG0_9NOCA</name>
<feature type="domain" description="Aminoglycoside phosphotransferase" evidence="1">
    <location>
        <begin position="37"/>
        <end position="131"/>
    </location>
</feature>
<evidence type="ECO:0000313" key="3">
    <source>
        <dbReference type="Proteomes" id="UP001550628"/>
    </source>
</evidence>
<evidence type="ECO:0000313" key="2">
    <source>
        <dbReference type="EMBL" id="MEU1953131.1"/>
    </source>
</evidence>
<comment type="caution">
    <text evidence="2">The sequence shown here is derived from an EMBL/GenBank/DDBJ whole genome shotgun (WGS) entry which is preliminary data.</text>
</comment>